<dbReference type="WBParaSite" id="ASIM_0000019501-mRNA-1">
    <property type="protein sequence ID" value="ASIM_0000019501-mRNA-1"/>
    <property type="gene ID" value="ASIM_0000019501"/>
</dbReference>
<dbReference type="InterPro" id="IPR029028">
    <property type="entry name" value="Alpha/beta_knot_MTases"/>
</dbReference>
<dbReference type="PANTHER" id="PTHR12029">
    <property type="entry name" value="RNA METHYLTRANSFERASE"/>
    <property type="match status" value="1"/>
</dbReference>
<sequence length="332" mass="37118">MCARNKALGKSVLMHFIQFCNRFDESACRLMCEVCLASERIGSITSWINVIMHIVKVKGTEEELIEQAFKLFVPWCTAQNFSTIFTTFPSQTGLPSEDVVPLRLYDECKSGSCPVKILCDDDTFNEAPSLAYSGAPKRPGKQMFVNFPDDQPEQFLDPLQRKIAVVKGEWKRPEGTSLIVIASLIDKMANIGGLCRTSEIFGAEKLVVDNAAIINNQNFKALSLSSENWITVEEVCKTELLIYLKSIRQLGYTIIAAEQTTNSVPFASFRFPPKSAILLGDEKEGVPVELIRYVDTTVEINQVGHTRSLNVHVTGALFIQKYAEQNNYTLAR</sequence>
<reference evidence="6" key="1">
    <citation type="submission" date="2017-02" db="UniProtKB">
        <authorList>
            <consortium name="WormBaseParasite"/>
        </authorList>
    </citation>
    <scope>IDENTIFICATION</scope>
</reference>
<evidence type="ECO:0000313" key="6">
    <source>
        <dbReference type="WBParaSite" id="ASIM_0000019501-mRNA-1"/>
    </source>
</evidence>
<keyword evidence="1" id="KW-0489">Methyltransferase</keyword>
<name>A0A0M3IY79_ANISI</name>
<dbReference type="GO" id="GO:0003723">
    <property type="term" value="F:RNA binding"/>
    <property type="evidence" value="ECO:0007669"/>
    <property type="project" value="InterPro"/>
</dbReference>
<gene>
    <name evidence="4" type="ORF">ASIM_LOCUS110</name>
</gene>
<evidence type="ECO:0000259" key="3">
    <source>
        <dbReference type="Pfam" id="PF00588"/>
    </source>
</evidence>
<evidence type="ECO:0000313" key="5">
    <source>
        <dbReference type="Proteomes" id="UP000267096"/>
    </source>
</evidence>
<dbReference type="CDD" id="cd18091">
    <property type="entry name" value="SpoU-like_TRM3-like"/>
    <property type="match status" value="1"/>
</dbReference>
<dbReference type="InterPro" id="IPR045330">
    <property type="entry name" value="TRM3/TARBP1"/>
</dbReference>
<dbReference type="InterPro" id="IPR044748">
    <property type="entry name" value="Trm3/TARBP1_C"/>
</dbReference>
<keyword evidence="5" id="KW-1185">Reference proteome</keyword>
<dbReference type="EMBL" id="UYRR01000030">
    <property type="protein sequence ID" value="VDK17378.1"/>
    <property type="molecule type" value="Genomic_DNA"/>
</dbReference>
<proteinExistence type="predicted"/>
<protein>
    <submittedName>
        <fullName evidence="6">SpoU_methylase domain-containing protein</fullName>
    </submittedName>
</protein>
<evidence type="ECO:0000256" key="1">
    <source>
        <dbReference type="ARBA" id="ARBA00022603"/>
    </source>
</evidence>
<dbReference type="GO" id="GO:0016423">
    <property type="term" value="F:tRNA (guanine) methyltransferase activity"/>
    <property type="evidence" value="ECO:0007669"/>
    <property type="project" value="InterPro"/>
</dbReference>
<reference evidence="4 5" key="2">
    <citation type="submission" date="2018-11" db="EMBL/GenBank/DDBJ databases">
        <authorList>
            <consortium name="Pathogen Informatics"/>
        </authorList>
    </citation>
    <scope>NUCLEOTIDE SEQUENCE [LARGE SCALE GENOMIC DNA]</scope>
</reference>
<dbReference type="Proteomes" id="UP000267096">
    <property type="component" value="Unassembled WGS sequence"/>
</dbReference>
<dbReference type="SUPFAM" id="SSF75217">
    <property type="entry name" value="alpha/beta knot"/>
    <property type="match status" value="1"/>
</dbReference>
<dbReference type="GO" id="GO:0030488">
    <property type="term" value="P:tRNA methylation"/>
    <property type="evidence" value="ECO:0007669"/>
    <property type="project" value="InterPro"/>
</dbReference>
<dbReference type="Pfam" id="PF00588">
    <property type="entry name" value="SpoU_methylase"/>
    <property type="match status" value="1"/>
</dbReference>
<feature type="domain" description="tRNA/rRNA methyltransferase SpoU type" evidence="3">
    <location>
        <begin position="178"/>
        <end position="319"/>
    </location>
</feature>
<dbReference type="Gene3D" id="3.40.1280.10">
    <property type="match status" value="1"/>
</dbReference>
<keyword evidence="2" id="KW-0808">Transferase</keyword>
<evidence type="ECO:0000313" key="4">
    <source>
        <dbReference type="EMBL" id="VDK17378.1"/>
    </source>
</evidence>
<dbReference type="AlphaFoldDB" id="A0A0M3IY79"/>
<organism evidence="6">
    <name type="scientific">Anisakis simplex</name>
    <name type="common">Herring worm</name>
    <dbReference type="NCBI Taxonomy" id="6269"/>
    <lineage>
        <taxon>Eukaryota</taxon>
        <taxon>Metazoa</taxon>
        <taxon>Ecdysozoa</taxon>
        <taxon>Nematoda</taxon>
        <taxon>Chromadorea</taxon>
        <taxon>Rhabditida</taxon>
        <taxon>Spirurina</taxon>
        <taxon>Ascaridomorpha</taxon>
        <taxon>Ascaridoidea</taxon>
        <taxon>Anisakidae</taxon>
        <taxon>Anisakis</taxon>
        <taxon>Anisakis simplex complex</taxon>
    </lineage>
</organism>
<accession>A0A0M3IY79</accession>
<dbReference type="OrthoDB" id="241340at2759"/>
<evidence type="ECO:0000256" key="2">
    <source>
        <dbReference type="ARBA" id="ARBA00022679"/>
    </source>
</evidence>
<dbReference type="InterPro" id="IPR029026">
    <property type="entry name" value="tRNA_m1G_MTases_N"/>
</dbReference>
<dbReference type="InterPro" id="IPR001537">
    <property type="entry name" value="SpoU_MeTrfase"/>
</dbReference>
<dbReference type="PANTHER" id="PTHR12029:SF11">
    <property type="entry name" value="METHYLTRANSFERASE TARBP1-RELATED"/>
    <property type="match status" value="1"/>
</dbReference>